<keyword evidence="2" id="KW-1185">Reference proteome</keyword>
<sequence>MTEYAEFREAWKRHEVVRSLGERKQFLNARVDHRTLDHTDLWPVPHNGARMVMWRRPTWRRASGSSSCGRSP</sequence>
<dbReference type="RefSeq" id="WP_329508837.1">
    <property type="nucleotide sequence ID" value="NZ_BAAAYZ010000023.1"/>
</dbReference>
<evidence type="ECO:0000313" key="2">
    <source>
        <dbReference type="Proteomes" id="UP001333996"/>
    </source>
</evidence>
<accession>A0ABU7FJW2</accession>
<evidence type="ECO:0000313" key="1">
    <source>
        <dbReference type="EMBL" id="MED7824399.1"/>
    </source>
</evidence>
<proteinExistence type="predicted"/>
<dbReference type="EMBL" id="JAYWVC010000071">
    <property type="protein sequence ID" value="MED7824399.1"/>
    <property type="molecule type" value="Genomic_DNA"/>
</dbReference>
<organism evidence="1 2">
    <name type="scientific">Streptomyces chiangmaiensis</name>
    <dbReference type="NCBI Taxonomy" id="766497"/>
    <lineage>
        <taxon>Bacteria</taxon>
        <taxon>Bacillati</taxon>
        <taxon>Actinomycetota</taxon>
        <taxon>Actinomycetes</taxon>
        <taxon>Kitasatosporales</taxon>
        <taxon>Streptomycetaceae</taxon>
        <taxon>Streptomyces</taxon>
    </lineage>
</organism>
<protein>
    <submittedName>
        <fullName evidence="1">Uncharacterized protein</fullName>
    </submittedName>
</protein>
<gene>
    <name evidence="1" type="ORF">VXC91_21020</name>
</gene>
<dbReference type="Proteomes" id="UP001333996">
    <property type="component" value="Unassembled WGS sequence"/>
</dbReference>
<name>A0ABU7FJW2_9ACTN</name>
<comment type="caution">
    <text evidence="1">The sequence shown here is derived from an EMBL/GenBank/DDBJ whole genome shotgun (WGS) entry which is preliminary data.</text>
</comment>
<reference evidence="1" key="1">
    <citation type="submission" date="2024-01" db="EMBL/GenBank/DDBJ databases">
        <title>First draft genome sequence data of TA4-1, the type strain of Gram-positive actinobacterium Streptomyces chiangmaiensis.</title>
        <authorList>
            <person name="Yasawong M."/>
            <person name="Nantapong N."/>
        </authorList>
    </citation>
    <scope>NUCLEOTIDE SEQUENCE</scope>
    <source>
        <strain evidence="1">TA4-1</strain>
    </source>
</reference>